<dbReference type="Gene3D" id="1.10.510.10">
    <property type="entry name" value="Transferase(Phosphotransferase) domain 1"/>
    <property type="match status" value="1"/>
</dbReference>
<dbReference type="InterPro" id="IPR000719">
    <property type="entry name" value="Prot_kinase_dom"/>
</dbReference>
<feature type="compositionally biased region" description="Basic and acidic residues" evidence="1">
    <location>
        <begin position="196"/>
        <end position="215"/>
    </location>
</feature>
<feature type="domain" description="Protein kinase" evidence="2">
    <location>
        <begin position="1"/>
        <end position="218"/>
    </location>
</feature>
<dbReference type="GO" id="GO:0045171">
    <property type="term" value="C:intercellular bridge"/>
    <property type="evidence" value="ECO:0007669"/>
    <property type="project" value="TreeGrafter"/>
</dbReference>
<dbReference type="AlphaFoldDB" id="A0AA88HDN2"/>
<dbReference type="GO" id="GO:0030496">
    <property type="term" value="C:midbody"/>
    <property type="evidence" value="ECO:0007669"/>
    <property type="project" value="TreeGrafter"/>
</dbReference>
<dbReference type="GO" id="GO:0000776">
    <property type="term" value="C:kinetochore"/>
    <property type="evidence" value="ECO:0007669"/>
    <property type="project" value="TreeGrafter"/>
</dbReference>
<dbReference type="SUPFAM" id="SSF56112">
    <property type="entry name" value="Protein kinase-like (PK-like)"/>
    <property type="match status" value="1"/>
</dbReference>
<dbReference type="EMBL" id="JAVRJZ010000020">
    <property type="protein sequence ID" value="KAK2705531.1"/>
    <property type="molecule type" value="Genomic_DNA"/>
</dbReference>
<proteinExistence type="predicted"/>
<evidence type="ECO:0000313" key="4">
    <source>
        <dbReference type="Proteomes" id="UP001187531"/>
    </source>
</evidence>
<keyword evidence="4" id="KW-1185">Reference proteome</keyword>
<organism evidence="3 4">
    <name type="scientific">Artemia franciscana</name>
    <name type="common">Brine shrimp</name>
    <name type="synonym">Artemia sanfranciscana</name>
    <dbReference type="NCBI Taxonomy" id="6661"/>
    <lineage>
        <taxon>Eukaryota</taxon>
        <taxon>Metazoa</taxon>
        <taxon>Ecdysozoa</taxon>
        <taxon>Arthropoda</taxon>
        <taxon>Crustacea</taxon>
        <taxon>Branchiopoda</taxon>
        <taxon>Anostraca</taxon>
        <taxon>Artemiidae</taxon>
        <taxon>Artemia</taxon>
    </lineage>
</organism>
<evidence type="ECO:0000256" key="1">
    <source>
        <dbReference type="SAM" id="MobiDB-lite"/>
    </source>
</evidence>
<dbReference type="PANTHER" id="PTHR23060:SF3">
    <property type="entry name" value="TESTIS EXPRESSED 14, INTERCELLULAR BRIDGE FORMING FACTOR"/>
    <property type="match status" value="1"/>
</dbReference>
<dbReference type="GO" id="GO:0007140">
    <property type="term" value="P:male meiotic nuclear division"/>
    <property type="evidence" value="ECO:0007669"/>
    <property type="project" value="InterPro"/>
</dbReference>
<name>A0AA88HDN2_ARTSF</name>
<feature type="region of interest" description="Disordered" evidence="1">
    <location>
        <begin position="196"/>
        <end position="249"/>
    </location>
</feature>
<evidence type="ECO:0000259" key="2">
    <source>
        <dbReference type="PROSITE" id="PS50011"/>
    </source>
</evidence>
<dbReference type="GO" id="GO:0007094">
    <property type="term" value="P:mitotic spindle assembly checkpoint signaling"/>
    <property type="evidence" value="ECO:0007669"/>
    <property type="project" value="InterPro"/>
</dbReference>
<dbReference type="InterPro" id="IPR001245">
    <property type="entry name" value="Ser-Thr/Tyr_kinase_cat_dom"/>
</dbReference>
<dbReference type="InterPro" id="IPR011009">
    <property type="entry name" value="Kinase-like_dom_sf"/>
</dbReference>
<dbReference type="PANTHER" id="PTHR23060">
    <property type="entry name" value="TESTIS EXPRESSED GENE 14"/>
    <property type="match status" value="1"/>
</dbReference>
<evidence type="ECO:0000313" key="3">
    <source>
        <dbReference type="EMBL" id="KAK2705531.1"/>
    </source>
</evidence>
<dbReference type="GO" id="GO:0043063">
    <property type="term" value="P:intercellular bridge organization"/>
    <property type="evidence" value="ECO:0007669"/>
    <property type="project" value="InterPro"/>
</dbReference>
<dbReference type="GO" id="GO:0004672">
    <property type="term" value="F:protein kinase activity"/>
    <property type="evidence" value="ECO:0007669"/>
    <property type="project" value="InterPro"/>
</dbReference>
<dbReference type="GO" id="GO:0008608">
    <property type="term" value="P:attachment of spindle microtubules to kinetochore"/>
    <property type="evidence" value="ECO:0007669"/>
    <property type="project" value="InterPro"/>
</dbReference>
<dbReference type="Pfam" id="PF07714">
    <property type="entry name" value="PK_Tyr_Ser-Thr"/>
    <property type="match status" value="1"/>
</dbReference>
<dbReference type="GO" id="GO:0005524">
    <property type="term" value="F:ATP binding"/>
    <property type="evidence" value="ECO:0007669"/>
    <property type="project" value="InterPro"/>
</dbReference>
<dbReference type="PROSITE" id="PS50011">
    <property type="entry name" value="PROTEIN_KINASE_DOM"/>
    <property type="match status" value="1"/>
</dbReference>
<accession>A0AA88HDN2</accession>
<protein>
    <recommendedName>
        <fullName evidence="2">Protein kinase domain-containing protein</fullName>
    </recommendedName>
</protein>
<sequence length="249" mass="28268">MYARAAYTRIWPIKKLTFLCQIATALKLVHNMGFLHLAISSHSIHIVSPTQAKLGNFEFAIHARGELKNCLYVQRPWDVFKNIYWRWMSPEVMERKVPTKESDIFSLCMVAKEVIAGKLPWEDKNLKDVLDLITSDYSLPGIKILNLKRLGANKPPTQQVPHRPPPILLFSVTDIATKVKILKKSVELKADIQFHSDESREDRAKRKSATEELKRRIANGETDLGVRNGKVVSKNGQRAPPPALGAMEH</sequence>
<dbReference type="GO" id="GO:0051306">
    <property type="term" value="P:mitotic sister chromatid separation"/>
    <property type="evidence" value="ECO:0007669"/>
    <property type="project" value="InterPro"/>
</dbReference>
<reference evidence="3" key="1">
    <citation type="submission" date="2023-07" db="EMBL/GenBank/DDBJ databases">
        <title>Chromosome-level genome assembly of Artemia franciscana.</title>
        <authorList>
            <person name="Jo E."/>
        </authorList>
    </citation>
    <scope>NUCLEOTIDE SEQUENCE</scope>
    <source>
        <tissue evidence="3">Whole body</tissue>
    </source>
</reference>
<comment type="caution">
    <text evidence="3">The sequence shown here is derived from an EMBL/GenBank/DDBJ whole genome shotgun (WGS) entry which is preliminary data.</text>
</comment>
<dbReference type="Proteomes" id="UP001187531">
    <property type="component" value="Unassembled WGS sequence"/>
</dbReference>
<dbReference type="InterPro" id="IPR039339">
    <property type="entry name" value="Tex14"/>
</dbReference>
<gene>
    <name evidence="3" type="ORF">QYM36_015801</name>
</gene>